<gene>
    <name evidence="1" type="ordered locus">TOL2_C08000</name>
</gene>
<evidence type="ECO:0000313" key="2">
    <source>
        <dbReference type="Proteomes" id="UP000007347"/>
    </source>
</evidence>
<sequence length="289" mass="33300">MKHEWYLTQTEVCSNVIFKSARFCTSLFERLLDKFSRVGLPDTIARIFSRRPARSNSKSYWRLYDNNACVKHWFRGNAIKQYNKTGYLIRTETTINNPKSLGLKKPVLFLQACLWSGVGCNDRLLNCCADVDTATIYDGEADPFDQPVLDHKDRKITPPDLRKERQLALCEELLKPRYSVHGFKTVELKQILDEFFGNSAQIRYEMKKLIVRGAVEKQKNKSFYGVTQTGWKWLWTSITSKCYFRNPVISATFKTDIQNSSTQPYILEEGLALINQGLSQITQGLAVNV</sequence>
<reference evidence="1 2" key="1">
    <citation type="journal article" date="2013" name="Environ. Microbiol.">
        <title>Complete genome, catabolic sub-proteomes and key-metabolites of Desulfobacula toluolica Tol2, a marine, aromatic compound-degrading, sulfate-reducing bacterium.</title>
        <authorList>
            <person name="Wohlbrand L."/>
            <person name="Jacob J.H."/>
            <person name="Kube M."/>
            <person name="Mussmann M."/>
            <person name="Jarling R."/>
            <person name="Beck A."/>
            <person name="Amann R."/>
            <person name="Wilkes H."/>
            <person name="Reinhardt R."/>
            <person name="Rabus R."/>
        </authorList>
    </citation>
    <scope>NUCLEOTIDE SEQUENCE [LARGE SCALE GENOMIC DNA]</scope>
    <source>
        <strain evidence="2">DSM 7467 / Tol2</strain>
    </source>
</reference>
<dbReference type="AlphaFoldDB" id="K0NGK7"/>
<organism evidence="1 2">
    <name type="scientific">Desulfobacula toluolica (strain DSM 7467 / Tol2)</name>
    <dbReference type="NCBI Taxonomy" id="651182"/>
    <lineage>
        <taxon>Bacteria</taxon>
        <taxon>Pseudomonadati</taxon>
        <taxon>Thermodesulfobacteriota</taxon>
        <taxon>Desulfobacteria</taxon>
        <taxon>Desulfobacterales</taxon>
        <taxon>Desulfobacteraceae</taxon>
        <taxon>Desulfobacula</taxon>
    </lineage>
</organism>
<evidence type="ECO:0000313" key="1">
    <source>
        <dbReference type="EMBL" id="CCK78968.1"/>
    </source>
</evidence>
<accession>K0NGK7</accession>
<dbReference type="Proteomes" id="UP000007347">
    <property type="component" value="Chromosome"/>
</dbReference>
<dbReference type="KEGG" id="dto:TOL2_C08000"/>
<dbReference type="HOGENOM" id="CLU_083844_0_0_7"/>
<protein>
    <submittedName>
        <fullName evidence="1">Uncharacterized protein</fullName>
    </submittedName>
</protein>
<dbReference type="STRING" id="651182.TOL2_C08000"/>
<keyword evidence="2" id="KW-1185">Reference proteome</keyword>
<name>K0NGK7_DESTT</name>
<dbReference type="EMBL" id="FO203503">
    <property type="protein sequence ID" value="CCK78968.1"/>
    <property type="molecule type" value="Genomic_DNA"/>
</dbReference>
<proteinExistence type="predicted"/>